<gene>
    <name evidence="2" type="ORF">NSCI0253_LOCUS10804</name>
</gene>
<sequence length="362" mass="40115">MAGCSADMLVAALERNLRTWRLEQKTVKRPLASDLSTNKTKDGGPLTTFLRESWAGLPVALREPDPEPAIRIHAEPPALSVAPLLRQRRVKVHRSPTKASDNSLARNARAARDLLQTMADEETSTVMPLAMSSVDDCPAGDCAVPLILQFPDCENLVEFQSTCGNAGSAGTRCWTPPPNHAATATPELPDEQECAAFKLHLRKRRHQLMRQLLVSRRQRPSWRDPWPPPALAQPREQVRKCCHPGKFGSATERSVRPLENLPSFEVVETSTEQPVTAGVDADPTSREQESGAPVGSRRRPRSLSADSVSFLKRRRQESDGECDASGEDIEVCPSVHRRPRCLQGLPRPELLLLAGQLERRFF</sequence>
<dbReference type="AlphaFoldDB" id="A0A7S0ZYM4"/>
<name>A0A7S0ZYM4_NOCSC</name>
<accession>A0A7S0ZYM4</accession>
<protein>
    <submittedName>
        <fullName evidence="2">Uncharacterized protein</fullName>
    </submittedName>
</protein>
<evidence type="ECO:0000256" key="1">
    <source>
        <dbReference type="SAM" id="MobiDB-lite"/>
    </source>
</evidence>
<organism evidence="2">
    <name type="scientific">Noctiluca scintillans</name>
    <name type="common">Sea sparkle</name>
    <name type="synonym">Red tide dinoflagellate</name>
    <dbReference type="NCBI Taxonomy" id="2966"/>
    <lineage>
        <taxon>Eukaryota</taxon>
        <taxon>Sar</taxon>
        <taxon>Alveolata</taxon>
        <taxon>Dinophyceae</taxon>
        <taxon>Noctilucales</taxon>
        <taxon>Noctilucaceae</taxon>
        <taxon>Noctiluca</taxon>
    </lineage>
</organism>
<reference evidence="2" key="1">
    <citation type="submission" date="2021-01" db="EMBL/GenBank/DDBJ databases">
        <authorList>
            <person name="Corre E."/>
            <person name="Pelletier E."/>
            <person name="Niang G."/>
            <person name="Scheremetjew M."/>
            <person name="Finn R."/>
            <person name="Kale V."/>
            <person name="Holt S."/>
            <person name="Cochrane G."/>
            <person name="Meng A."/>
            <person name="Brown T."/>
            <person name="Cohen L."/>
        </authorList>
    </citation>
    <scope>NUCLEOTIDE SEQUENCE</scope>
</reference>
<evidence type="ECO:0000313" key="2">
    <source>
        <dbReference type="EMBL" id="CAD8836456.1"/>
    </source>
</evidence>
<dbReference type="EMBL" id="HBFQ01015615">
    <property type="protein sequence ID" value="CAD8836456.1"/>
    <property type="molecule type" value="Transcribed_RNA"/>
</dbReference>
<proteinExistence type="predicted"/>
<feature type="region of interest" description="Disordered" evidence="1">
    <location>
        <begin position="216"/>
        <end position="307"/>
    </location>
</feature>